<dbReference type="AlphaFoldDB" id="W4M1H0"/>
<dbReference type="Proteomes" id="UP000019141">
    <property type="component" value="Unassembled WGS sequence"/>
</dbReference>
<sequence>MSVISNTTVISNFASIGQLDVLRQLFGSLAISTEVYHEIEVGLEEGYRFYEGIDQVMSPFSSDGWIQLTSMTDDQELRSFHEMPARLHRGESSCLAIARHRNWLLLTDDRNARQEAMRQGIRVSGSIGCLVLAVDQGISSLSEANIWLDEMIKQGYHSPVTDLTPLIQPR</sequence>
<accession>W4M1H0</accession>
<gene>
    <name evidence="1" type="ORF">ETSY1_46970</name>
</gene>
<keyword evidence="1" id="KW-0614">Plasmid</keyword>
<geneLocation type="plasmid" evidence="1">
    <name>pTSY</name>
</geneLocation>
<dbReference type="PANTHER" id="PTHR39550:SF1">
    <property type="entry name" value="SLL0658 PROTEIN"/>
    <property type="match status" value="1"/>
</dbReference>
<dbReference type="Pfam" id="PF11848">
    <property type="entry name" value="DUF3368"/>
    <property type="match status" value="1"/>
</dbReference>
<dbReference type="SUPFAM" id="SSF88723">
    <property type="entry name" value="PIN domain-like"/>
    <property type="match status" value="1"/>
</dbReference>
<dbReference type="HOGENOM" id="CLU_115769_0_1_7"/>
<evidence type="ECO:0000313" key="1">
    <source>
        <dbReference type="EMBL" id="ETX03522.1"/>
    </source>
</evidence>
<organism evidence="1 2">
    <name type="scientific">Entotheonella factor</name>
    <dbReference type="NCBI Taxonomy" id="1429438"/>
    <lineage>
        <taxon>Bacteria</taxon>
        <taxon>Pseudomonadati</taxon>
        <taxon>Nitrospinota/Tectimicrobiota group</taxon>
        <taxon>Candidatus Tectimicrobiota</taxon>
        <taxon>Candidatus Entotheonellia</taxon>
        <taxon>Candidatus Entotheonellales</taxon>
        <taxon>Candidatus Entotheonellaceae</taxon>
        <taxon>Candidatus Entotheonella</taxon>
    </lineage>
</organism>
<dbReference type="InterPro" id="IPR029060">
    <property type="entry name" value="PIN-like_dom_sf"/>
</dbReference>
<protein>
    <recommendedName>
        <fullName evidence="3">DUF3368 domain-containing protein</fullName>
    </recommendedName>
</protein>
<proteinExistence type="predicted"/>
<dbReference type="EMBL" id="AZHW01000033">
    <property type="protein sequence ID" value="ETX03522.1"/>
    <property type="molecule type" value="Genomic_DNA"/>
</dbReference>
<keyword evidence="2" id="KW-1185">Reference proteome</keyword>
<dbReference type="PANTHER" id="PTHR39550">
    <property type="entry name" value="SLL0658 PROTEIN"/>
    <property type="match status" value="1"/>
</dbReference>
<reference evidence="1 2" key="1">
    <citation type="journal article" date="2014" name="Nature">
        <title>An environmental bacterial taxon with a large and distinct metabolic repertoire.</title>
        <authorList>
            <person name="Wilson M.C."/>
            <person name="Mori T."/>
            <person name="Ruckert C."/>
            <person name="Uria A.R."/>
            <person name="Helf M.J."/>
            <person name="Takada K."/>
            <person name="Gernert C."/>
            <person name="Steffens U.A."/>
            <person name="Heycke N."/>
            <person name="Schmitt S."/>
            <person name="Rinke C."/>
            <person name="Helfrich E.J."/>
            <person name="Brachmann A.O."/>
            <person name="Gurgui C."/>
            <person name="Wakimoto T."/>
            <person name="Kracht M."/>
            <person name="Crusemann M."/>
            <person name="Hentschel U."/>
            <person name="Abe I."/>
            <person name="Matsunaga S."/>
            <person name="Kalinowski J."/>
            <person name="Takeyama H."/>
            <person name="Piel J."/>
        </authorList>
    </citation>
    <scope>NUCLEOTIDE SEQUENCE [LARGE SCALE GENOMIC DNA]</scope>
    <source>
        <strain evidence="2">TSY1</strain>
        <plasmid evidence="1">pTSY</plasmid>
    </source>
</reference>
<evidence type="ECO:0000313" key="2">
    <source>
        <dbReference type="Proteomes" id="UP000019141"/>
    </source>
</evidence>
<comment type="caution">
    <text evidence="1">The sequence shown here is derived from an EMBL/GenBank/DDBJ whole genome shotgun (WGS) entry which is preliminary data.</text>
</comment>
<dbReference type="InterPro" id="IPR021799">
    <property type="entry name" value="PIN-like_prokaryotic"/>
</dbReference>
<name>W4M1H0_ENTF1</name>
<evidence type="ECO:0008006" key="3">
    <source>
        <dbReference type="Google" id="ProtNLM"/>
    </source>
</evidence>